<reference evidence="4 5" key="1">
    <citation type="submission" date="2019-03" db="EMBL/GenBank/DDBJ databases">
        <title>Sequencing the genomes of 1000 actinobacteria strains.</title>
        <authorList>
            <person name="Klenk H.-P."/>
        </authorList>
    </citation>
    <scope>NUCLEOTIDE SEQUENCE [LARGE SCALE GENOMIC DNA]</scope>
    <source>
        <strain evidence="4 5">DSM 18936</strain>
    </source>
</reference>
<dbReference type="InterPro" id="IPR037171">
    <property type="entry name" value="NagB/RpiA_transferase-like"/>
</dbReference>
<dbReference type="GO" id="GO:0005524">
    <property type="term" value="F:ATP binding"/>
    <property type="evidence" value="ECO:0007669"/>
    <property type="project" value="UniProtKB-KW"/>
</dbReference>
<evidence type="ECO:0000313" key="5">
    <source>
        <dbReference type="Proteomes" id="UP000294558"/>
    </source>
</evidence>
<dbReference type="AlphaFoldDB" id="A0A4R7I4Y3"/>
<proteinExistence type="inferred from homology"/>
<evidence type="ECO:0000256" key="1">
    <source>
        <dbReference type="ARBA" id="ARBA00010638"/>
    </source>
</evidence>
<dbReference type="PANTHER" id="PTHR23407:SF1">
    <property type="entry name" value="5-FORMYLTETRAHYDROFOLATE CYCLO-LIGASE"/>
    <property type="match status" value="1"/>
</dbReference>
<sequence>MFSLTLPTLESGAVSEQIGERKRERRADLSAVRAGLDPDGGRAVRLWSHVRNEASVRAARVVMAFDSVPGEPTTDAFVAWCRSLGKTVVVPAADPDAIEPVDPSVPDVVVVPGLGFTADGARLGRGGGWYDRFLARRRADCVAIGVCFAEQLVDELPVEDHDVAVDVVVTDDGVVAR</sequence>
<dbReference type="Pfam" id="PF01812">
    <property type="entry name" value="5-FTHF_cyc-lig"/>
    <property type="match status" value="1"/>
</dbReference>
<dbReference type="EMBL" id="SOAU01000001">
    <property type="protein sequence ID" value="TDT17703.1"/>
    <property type="molecule type" value="Genomic_DNA"/>
</dbReference>
<dbReference type="SUPFAM" id="SSF100950">
    <property type="entry name" value="NagB/RpiA/CoA transferase-like"/>
    <property type="match status" value="1"/>
</dbReference>
<name>A0A4R7I4Y3_9ACTN</name>
<keyword evidence="3" id="KW-0067">ATP-binding</keyword>
<dbReference type="Gene3D" id="3.40.50.10420">
    <property type="entry name" value="NagB/RpiA/CoA transferase-like"/>
    <property type="match status" value="2"/>
</dbReference>
<organism evidence="4 5">
    <name type="scientific">Ilumatobacter fluminis</name>
    <dbReference type="NCBI Taxonomy" id="467091"/>
    <lineage>
        <taxon>Bacteria</taxon>
        <taxon>Bacillati</taxon>
        <taxon>Actinomycetota</taxon>
        <taxon>Acidimicrobiia</taxon>
        <taxon>Acidimicrobiales</taxon>
        <taxon>Ilumatobacteraceae</taxon>
        <taxon>Ilumatobacter</taxon>
    </lineage>
</organism>
<comment type="caution">
    <text evidence="4">The sequence shown here is derived from an EMBL/GenBank/DDBJ whole genome shotgun (WGS) entry which is preliminary data.</text>
</comment>
<keyword evidence="2" id="KW-0547">Nucleotide-binding</keyword>
<gene>
    <name evidence="4" type="ORF">BDK89_3314</name>
</gene>
<dbReference type="InterPro" id="IPR024185">
    <property type="entry name" value="FTHF_cligase-like_sf"/>
</dbReference>
<keyword evidence="5" id="KW-1185">Reference proteome</keyword>
<evidence type="ECO:0000256" key="2">
    <source>
        <dbReference type="ARBA" id="ARBA00022741"/>
    </source>
</evidence>
<accession>A0A4R7I4Y3</accession>
<dbReference type="GO" id="GO:0030272">
    <property type="term" value="F:5-formyltetrahydrofolate cyclo-ligase activity"/>
    <property type="evidence" value="ECO:0007669"/>
    <property type="project" value="TreeGrafter"/>
</dbReference>
<dbReference type="GO" id="GO:0035999">
    <property type="term" value="P:tetrahydrofolate interconversion"/>
    <property type="evidence" value="ECO:0007669"/>
    <property type="project" value="TreeGrafter"/>
</dbReference>
<keyword evidence="4" id="KW-0436">Ligase</keyword>
<dbReference type="GO" id="GO:0009396">
    <property type="term" value="P:folic acid-containing compound biosynthetic process"/>
    <property type="evidence" value="ECO:0007669"/>
    <property type="project" value="TreeGrafter"/>
</dbReference>
<evidence type="ECO:0000313" key="4">
    <source>
        <dbReference type="EMBL" id="TDT17703.1"/>
    </source>
</evidence>
<dbReference type="PANTHER" id="PTHR23407">
    <property type="entry name" value="ATPASE INHIBITOR/5-FORMYLTETRAHYDROFOLATE CYCLO-LIGASE"/>
    <property type="match status" value="1"/>
</dbReference>
<dbReference type="Proteomes" id="UP000294558">
    <property type="component" value="Unassembled WGS sequence"/>
</dbReference>
<evidence type="ECO:0000256" key="3">
    <source>
        <dbReference type="ARBA" id="ARBA00022840"/>
    </source>
</evidence>
<protein>
    <submittedName>
        <fullName evidence="4">5-formyltetrahydrofolate cyclo-ligase</fullName>
    </submittedName>
</protein>
<dbReference type="InterPro" id="IPR002698">
    <property type="entry name" value="FTHF_cligase"/>
</dbReference>
<comment type="similarity">
    <text evidence="1">Belongs to the 5-formyltetrahydrofolate cyclo-ligase family.</text>
</comment>